<sequence length="112" mass="12898">MVAISRRVLIRLIYPQMRSSLLCIYLALCKMVESQNSLRGLRMLLIISSTRSCITIAKNQGIPYLRAMVEHPICKTVPFTHVILCFLQFVLLLHLFRAMALEEKPVSKPLFH</sequence>
<feature type="transmembrane region" description="Helical" evidence="1">
    <location>
        <begin position="78"/>
        <end position="96"/>
    </location>
</feature>
<keyword evidence="1" id="KW-1133">Transmembrane helix</keyword>
<proteinExistence type="predicted"/>
<name>A0A7C8YG63_OPUST</name>
<protein>
    <submittedName>
        <fullName evidence="2">Uncharacterized protein</fullName>
    </submittedName>
</protein>
<reference evidence="2" key="2">
    <citation type="submission" date="2020-07" db="EMBL/GenBank/DDBJ databases">
        <authorList>
            <person name="Vera ALvarez R."/>
            <person name="Arias-Moreno D.M."/>
            <person name="Jimenez-Jacinto V."/>
            <person name="Jimenez-Bremont J.F."/>
            <person name="Swaminathan K."/>
            <person name="Moose S.P."/>
            <person name="Guerrero-Gonzalez M.L."/>
            <person name="Marino-Ramirez L."/>
            <person name="Landsman D."/>
            <person name="Rodriguez-Kessler M."/>
            <person name="Delgado-Sanchez P."/>
        </authorList>
    </citation>
    <scope>NUCLEOTIDE SEQUENCE</scope>
    <source>
        <tissue evidence="2">Cladode</tissue>
    </source>
</reference>
<accession>A0A7C8YG63</accession>
<evidence type="ECO:0000313" key="2">
    <source>
        <dbReference type="EMBL" id="MBA4617679.1"/>
    </source>
</evidence>
<keyword evidence="1" id="KW-0472">Membrane</keyword>
<keyword evidence="1" id="KW-0812">Transmembrane</keyword>
<organism evidence="2">
    <name type="scientific">Opuntia streptacantha</name>
    <name type="common">Prickly pear cactus</name>
    <name type="synonym">Opuntia cardona</name>
    <dbReference type="NCBI Taxonomy" id="393608"/>
    <lineage>
        <taxon>Eukaryota</taxon>
        <taxon>Viridiplantae</taxon>
        <taxon>Streptophyta</taxon>
        <taxon>Embryophyta</taxon>
        <taxon>Tracheophyta</taxon>
        <taxon>Spermatophyta</taxon>
        <taxon>Magnoliopsida</taxon>
        <taxon>eudicotyledons</taxon>
        <taxon>Gunneridae</taxon>
        <taxon>Pentapetalae</taxon>
        <taxon>Caryophyllales</taxon>
        <taxon>Cactineae</taxon>
        <taxon>Cactaceae</taxon>
        <taxon>Opuntioideae</taxon>
        <taxon>Opuntia</taxon>
    </lineage>
</organism>
<evidence type="ECO:0000256" key="1">
    <source>
        <dbReference type="SAM" id="Phobius"/>
    </source>
</evidence>
<dbReference type="AlphaFoldDB" id="A0A7C8YG63"/>
<reference evidence="2" key="1">
    <citation type="journal article" date="2013" name="J. Plant Res.">
        <title>Effect of fungi and light on seed germination of three Opuntia species from semiarid lands of central Mexico.</title>
        <authorList>
            <person name="Delgado-Sanchez P."/>
            <person name="Jimenez-Bremont J.F."/>
            <person name="Guerrero-Gonzalez Mde L."/>
            <person name="Flores J."/>
        </authorList>
    </citation>
    <scope>NUCLEOTIDE SEQUENCE</scope>
    <source>
        <tissue evidence="2">Cladode</tissue>
    </source>
</reference>
<dbReference type="EMBL" id="GISG01017444">
    <property type="protein sequence ID" value="MBA4617679.1"/>
    <property type="molecule type" value="Transcribed_RNA"/>
</dbReference>